<evidence type="ECO:0000313" key="2">
    <source>
        <dbReference type="Proteomes" id="UP000606600"/>
    </source>
</evidence>
<comment type="caution">
    <text evidence="1">The sequence shown here is derived from an EMBL/GenBank/DDBJ whole genome shotgun (WGS) entry which is preliminary data.</text>
</comment>
<dbReference type="EMBL" id="JACWMY010000003">
    <property type="protein sequence ID" value="MBD1363607.1"/>
    <property type="molecule type" value="Genomic_DNA"/>
</dbReference>
<reference evidence="1 2" key="1">
    <citation type="submission" date="2020-09" db="EMBL/GenBank/DDBJ databases">
        <title>Novel species of Mucilaginibacter isolated from a glacier on the Tibetan Plateau.</title>
        <authorList>
            <person name="Liu Q."/>
            <person name="Xin Y.-H."/>
        </authorList>
    </citation>
    <scope>NUCLEOTIDE SEQUENCE [LARGE SCALE GENOMIC DNA]</scope>
    <source>
        <strain evidence="1 2">ZT4R22</strain>
    </source>
</reference>
<proteinExistence type="predicted"/>
<protein>
    <recommendedName>
        <fullName evidence="3">DUF1835 domain-containing protein</fullName>
    </recommendedName>
</protein>
<evidence type="ECO:0008006" key="3">
    <source>
        <dbReference type="Google" id="ProtNLM"/>
    </source>
</evidence>
<evidence type="ECO:0000313" key="1">
    <source>
        <dbReference type="EMBL" id="MBD1363607.1"/>
    </source>
</evidence>
<accession>A0ABR7WQ45</accession>
<keyword evidence="2" id="KW-1185">Reference proteome</keyword>
<gene>
    <name evidence="1" type="ORF">IDJ77_07280</name>
</gene>
<dbReference type="Proteomes" id="UP000606600">
    <property type="component" value="Unassembled WGS sequence"/>
</dbReference>
<name>A0ABR7WQ45_9SPHI</name>
<organism evidence="1 2">
    <name type="scientific">Mucilaginibacter pankratovii</name>
    <dbReference type="NCBI Taxonomy" id="2772110"/>
    <lineage>
        <taxon>Bacteria</taxon>
        <taxon>Pseudomonadati</taxon>
        <taxon>Bacteroidota</taxon>
        <taxon>Sphingobacteriia</taxon>
        <taxon>Sphingobacteriales</taxon>
        <taxon>Sphingobacteriaceae</taxon>
        <taxon>Mucilaginibacter</taxon>
    </lineage>
</organism>
<dbReference type="RefSeq" id="WP_191188277.1">
    <property type="nucleotide sequence ID" value="NZ_JACWMY010000003.1"/>
</dbReference>
<sequence>MNNTLHILNGDATLPGFTEAGIPGDTMVWREVLSEGPLNKNVASAAFWQLRSDWICQTFGETPEGYHDGMIVPLEKLSAPYEEINLWFEFDLHCQVNLLGTMMMLNQQTNLSSPEVYLVSPAEFPGLENFSGIGELNGEQLDYLYDNIRVQLGEYDFTLAAEAWQLYVIGDAGKLKAWLTDTPFWGNMPNLKPAMEAHVKRLEFDADGLNYVHQKLLGIYQSGAHSKAEIYPSFWQTEKIYGLGDSQLDMYLQTLIDKKLIDL</sequence>